<dbReference type="SUPFAM" id="SSF56672">
    <property type="entry name" value="DNA/RNA polymerases"/>
    <property type="match status" value="1"/>
</dbReference>
<dbReference type="OrthoDB" id="101614at2759"/>
<evidence type="ECO:0000313" key="5">
    <source>
        <dbReference type="Proteomes" id="UP000257109"/>
    </source>
</evidence>
<dbReference type="PANTHER" id="PTHR48475">
    <property type="entry name" value="RIBONUCLEASE H"/>
    <property type="match status" value="1"/>
</dbReference>
<dbReference type="Gene3D" id="3.10.10.10">
    <property type="entry name" value="HIV Type 1 Reverse Transcriptase, subunit A, domain 1"/>
    <property type="match status" value="1"/>
</dbReference>
<dbReference type="EMBL" id="QJKJ01006396">
    <property type="protein sequence ID" value="RDX86855.1"/>
    <property type="molecule type" value="Genomic_DNA"/>
</dbReference>
<name>A0A371G8M1_MUCPR</name>
<dbReference type="Proteomes" id="UP000257109">
    <property type="component" value="Unassembled WGS sequence"/>
</dbReference>
<dbReference type="InterPro" id="IPR036397">
    <property type="entry name" value="RNaseH_sf"/>
</dbReference>
<dbReference type="Pfam" id="PF17919">
    <property type="entry name" value="RT_RNaseH_2"/>
    <property type="match status" value="1"/>
</dbReference>
<dbReference type="PROSITE" id="PS50878">
    <property type="entry name" value="RT_POL"/>
    <property type="match status" value="1"/>
</dbReference>
<dbReference type="FunFam" id="3.30.420.10:FF:000032">
    <property type="entry name" value="Retrovirus-related Pol polyprotein from transposon 297-like Protein"/>
    <property type="match status" value="1"/>
</dbReference>
<dbReference type="Gene3D" id="3.30.70.270">
    <property type="match status" value="2"/>
</dbReference>
<proteinExistence type="predicted"/>
<dbReference type="InterPro" id="IPR002156">
    <property type="entry name" value="RNaseH_domain"/>
</dbReference>
<dbReference type="CDD" id="cd09279">
    <property type="entry name" value="RNase_HI_like"/>
    <property type="match status" value="1"/>
</dbReference>
<sequence length="1023" mass="116036">MDVFAWTPRDMPGIDPSYISHHLSIGKDVKHVAQKRRKQGEERRKAARDETSRLLAAGFIREVQYPTWLANVVMVKKPNGQWRMCTDYTDLKKACPKDPYPLPNIDRLVDGVSGYALLSFMDAYSGYNQIRMHPQDEEKTAFITDAGAFCYKVMPFGLKNAGATYQRLMDKIFKEIMGDSIEVYVDDMVVKSTEARRHCEALGRVFGILRTHQLRLNPKKCSFGVHAGKFLGFMLTERGIEANPEKCQAVIRMRSPQNVKEVQQLMGRITALSRFISRSAETAKPIFGTLKKAESFIWTQECEEAFLRFKAMLASPPVLTRPAEGIPLQLYISVSDTTISAVLIQEREGTQRPVYFISKVLQGAELRYQKIEKAALVVVVASRRLRPYFQNFGIIVKTDLPIRQVLRKPDLAGRMVAWSAQLSEFEISFERRGHIKAQALADFLTELILEDADGGPNETNAGEWYLSGDGSSNHSGSGAGVILEGPAGSLHFEFKASNNQAEYEALLAGMRLAQELEVKKPTAKSDSKLVTGQVNGEYQTRDPQLVKYWKKAKRMASTFESFVLVHVPRDHNERADLLAKLASTQRGQQKSVIHENLQSPTVGRTEVGCVEEKNTWATPILRYIQDNETPHDVKEARRITCEASKYVVVGRRLYRRGFALPLLRRIGENETEYVIREVHEGICGTHIGGRALANKIVRAGYYWPTMRNDCVNFVKKCDKCQRFAEGHKAPPECLHSIMAPWPFHKWGIDILGPFPIAPGQLKVLIVAVDYFTKWVEAEPVATISAERIKRFLWKKIVCRFGIPAEVVSDNGTQFASKVTSEFCEGLKIKQLFTSVEHPQSNGQAEAANKVVLRGIRKRLEEAKGRWADELAQVVWSYHTTPHSTTGETPFRLTYGTEAVIPVEIGEPSPRITFFEQSRNEEELRANLDLLQEVREIAHIKEYAVKARVAKKYNERLIPRRFNIADLVLRRITRKGESNKPSPLWEGPFRVIEEVGRGAYRLEQLDGKKIPRTWNAISLRMYYS</sequence>
<feature type="domain" description="Integrase catalytic" evidence="3">
    <location>
        <begin position="738"/>
        <end position="897"/>
    </location>
</feature>
<dbReference type="PROSITE" id="PS50994">
    <property type="entry name" value="INTEGRASE"/>
    <property type="match status" value="1"/>
</dbReference>
<dbReference type="InterPro" id="IPR001584">
    <property type="entry name" value="Integrase_cat-core"/>
</dbReference>
<dbReference type="InterPro" id="IPR012337">
    <property type="entry name" value="RNaseH-like_sf"/>
</dbReference>
<dbReference type="SUPFAM" id="SSF53098">
    <property type="entry name" value="Ribonuclease H-like"/>
    <property type="match status" value="2"/>
</dbReference>
<accession>A0A371G8M1</accession>
<dbReference type="InterPro" id="IPR041588">
    <property type="entry name" value="Integrase_H2C2"/>
</dbReference>
<evidence type="ECO:0000259" key="3">
    <source>
        <dbReference type="PROSITE" id="PS50994"/>
    </source>
</evidence>
<dbReference type="GO" id="GO:0004523">
    <property type="term" value="F:RNA-DNA hybrid ribonuclease activity"/>
    <property type="evidence" value="ECO:0007669"/>
    <property type="project" value="InterPro"/>
</dbReference>
<dbReference type="PROSITE" id="PS50879">
    <property type="entry name" value="RNASE_H_1"/>
    <property type="match status" value="1"/>
</dbReference>
<dbReference type="InterPro" id="IPR000477">
    <property type="entry name" value="RT_dom"/>
</dbReference>
<protein>
    <submittedName>
        <fullName evidence="4">Retrovirus-related Pol polyprotein from transposon 17.6</fullName>
    </submittedName>
</protein>
<feature type="domain" description="RNase H type-1" evidence="2">
    <location>
        <begin position="458"/>
        <end position="584"/>
    </location>
</feature>
<feature type="domain" description="Reverse transcriptase" evidence="1">
    <location>
        <begin position="56"/>
        <end position="235"/>
    </location>
</feature>
<dbReference type="Pfam" id="PF00078">
    <property type="entry name" value="RVT_1"/>
    <property type="match status" value="1"/>
</dbReference>
<dbReference type="Gene3D" id="3.30.420.10">
    <property type="entry name" value="Ribonuclease H-like superfamily/Ribonuclease H"/>
    <property type="match status" value="2"/>
</dbReference>
<organism evidence="4 5">
    <name type="scientific">Mucuna pruriens</name>
    <name type="common">Velvet bean</name>
    <name type="synonym">Dolichos pruriens</name>
    <dbReference type="NCBI Taxonomy" id="157652"/>
    <lineage>
        <taxon>Eukaryota</taxon>
        <taxon>Viridiplantae</taxon>
        <taxon>Streptophyta</taxon>
        <taxon>Embryophyta</taxon>
        <taxon>Tracheophyta</taxon>
        <taxon>Spermatophyta</taxon>
        <taxon>Magnoliopsida</taxon>
        <taxon>eudicotyledons</taxon>
        <taxon>Gunneridae</taxon>
        <taxon>Pentapetalae</taxon>
        <taxon>rosids</taxon>
        <taxon>fabids</taxon>
        <taxon>Fabales</taxon>
        <taxon>Fabaceae</taxon>
        <taxon>Papilionoideae</taxon>
        <taxon>50 kb inversion clade</taxon>
        <taxon>NPAAA clade</taxon>
        <taxon>indigoferoid/millettioid clade</taxon>
        <taxon>Phaseoleae</taxon>
        <taxon>Mucuna</taxon>
    </lineage>
</organism>
<dbReference type="InterPro" id="IPR043128">
    <property type="entry name" value="Rev_trsase/Diguanyl_cyclase"/>
</dbReference>
<dbReference type="InterPro" id="IPR043502">
    <property type="entry name" value="DNA/RNA_pol_sf"/>
</dbReference>
<comment type="caution">
    <text evidence="4">The sequence shown here is derived from an EMBL/GenBank/DDBJ whole genome shotgun (WGS) entry which is preliminary data.</text>
</comment>
<reference evidence="4" key="1">
    <citation type="submission" date="2018-05" db="EMBL/GenBank/DDBJ databases">
        <title>Draft genome of Mucuna pruriens seed.</title>
        <authorList>
            <person name="Nnadi N.E."/>
            <person name="Vos R."/>
            <person name="Hasami M.H."/>
            <person name="Devisetty U.K."/>
            <person name="Aguiy J.C."/>
        </authorList>
    </citation>
    <scope>NUCLEOTIDE SEQUENCE [LARGE SCALE GENOMIC DNA]</scope>
    <source>
        <strain evidence="4">JCA_2017</strain>
    </source>
</reference>
<dbReference type="Gene3D" id="1.10.340.70">
    <property type="match status" value="1"/>
</dbReference>
<keyword evidence="5" id="KW-1185">Reference proteome</keyword>
<dbReference type="Gene3D" id="3.10.20.370">
    <property type="match status" value="1"/>
</dbReference>
<gene>
    <name evidence="4" type="primary">pol</name>
    <name evidence="4" type="ORF">CR513_31760</name>
</gene>
<dbReference type="PANTHER" id="PTHR48475:SF2">
    <property type="entry name" value="RIBONUCLEASE H"/>
    <property type="match status" value="1"/>
</dbReference>
<dbReference type="GO" id="GO:0003676">
    <property type="term" value="F:nucleic acid binding"/>
    <property type="evidence" value="ECO:0007669"/>
    <property type="project" value="InterPro"/>
</dbReference>
<feature type="non-terminal residue" evidence="4">
    <location>
        <position position="1"/>
    </location>
</feature>
<dbReference type="GO" id="GO:0015074">
    <property type="term" value="P:DNA integration"/>
    <property type="evidence" value="ECO:0007669"/>
    <property type="project" value="InterPro"/>
</dbReference>
<dbReference type="Pfam" id="PF13456">
    <property type="entry name" value="RVT_3"/>
    <property type="match status" value="1"/>
</dbReference>
<dbReference type="Pfam" id="PF17921">
    <property type="entry name" value="Integrase_H2C2"/>
    <property type="match status" value="1"/>
</dbReference>
<dbReference type="InterPro" id="IPR041577">
    <property type="entry name" value="RT_RNaseH_2"/>
</dbReference>
<evidence type="ECO:0000259" key="1">
    <source>
        <dbReference type="PROSITE" id="PS50878"/>
    </source>
</evidence>
<dbReference type="AlphaFoldDB" id="A0A371G8M1"/>
<evidence type="ECO:0000313" key="4">
    <source>
        <dbReference type="EMBL" id="RDX86855.1"/>
    </source>
</evidence>
<dbReference type="Pfam" id="PF00665">
    <property type="entry name" value="rve"/>
    <property type="match status" value="1"/>
</dbReference>
<evidence type="ECO:0000259" key="2">
    <source>
        <dbReference type="PROSITE" id="PS50879"/>
    </source>
</evidence>
<dbReference type="CDD" id="cd01647">
    <property type="entry name" value="RT_LTR"/>
    <property type="match status" value="1"/>
</dbReference>